<comment type="subcellular location">
    <subcellularLocation>
        <location evidence="9">Cytoplasm</location>
    </subcellularLocation>
</comment>
<dbReference type="NCBIfam" id="TIGR01063">
    <property type="entry name" value="gyrA"/>
    <property type="match status" value="1"/>
</dbReference>
<evidence type="ECO:0000256" key="1">
    <source>
        <dbReference type="ARBA" id="ARBA00000185"/>
    </source>
</evidence>
<comment type="caution">
    <text evidence="12">The sequence shown here is derived from an EMBL/GenBank/DDBJ whole genome shotgun (WGS) entry which is preliminary data.</text>
</comment>
<dbReference type="Proteomes" id="UP000276568">
    <property type="component" value="Unassembled WGS sequence"/>
</dbReference>
<dbReference type="InterPro" id="IPR002205">
    <property type="entry name" value="Topo_IIA_dom_A"/>
</dbReference>
<protein>
    <recommendedName>
        <fullName evidence="9">DNA gyrase subunit A</fullName>
        <ecNumber evidence="9">5.6.2.2</ecNumber>
    </recommendedName>
</protein>
<feature type="domain" description="Topo IIA-type catalytic" evidence="11">
    <location>
        <begin position="49"/>
        <end position="514"/>
    </location>
</feature>
<evidence type="ECO:0000259" key="11">
    <source>
        <dbReference type="PROSITE" id="PS52040"/>
    </source>
</evidence>
<dbReference type="InterPro" id="IPR050220">
    <property type="entry name" value="Type_II_DNA_Topoisomerases"/>
</dbReference>
<comment type="similarity">
    <text evidence="2 9">Belongs to the type II topoisomerase GyrA/ParC subunit family.</text>
</comment>
<evidence type="ECO:0000256" key="7">
    <source>
        <dbReference type="ARBA" id="ARBA00023235"/>
    </source>
</evidence>
<dbReference type="HAMAP" id="MF_01897">
    <property type="entry name" value="GyrA"/>
    <property type="match status" value="1"/>
</dbReference>
<dbReference type="NCBIfam" id="NF004043">
    <property type="entry name" value="PRK05560.1"/>
    <property type="match status" value="1"/>
</dbReference>
<dbReference type="GO" id="GO:0005524">
    <property type="term" value="F:ATP binding"/>
    <property type="evidence" value="ECO:0007669"/>
    <property type="project" value="UniProtKB-UniRule"/>
</dbReference>
<sequence length="826" mass="93326">MAEELTNNINDNNNNDDQQYDVVEEVEISREVREDFLDYSMSVIVQRALPDVRDGLKPVHRRILYAMNQLGISSSVAHKKSARIVGEVIGKYHPHGDVAVYDAMVRMAQDFSYRYPLVDGHGNFGSLDGDGAAAMRYTEARMSKIAMEMVRDINKDIVDFVENYDGEEKEPLVLPSRFPNILVNGSMGIAVGMATNMPTHNLGEVIQAIFAVMDDPDITVPELMEYLKGPDFPTGGIILGRKGIRKAYETGRGTIYIRSKYRVNELSNGKKQVIFYEIPYGVNKANLISKMASLINEKEIQGVTYLNDESNREGIRIVMELKKDVQEDVILNQLFRLTPLQSSYGINMLALENGRPRQLPIKQIINDYIDFQVEVIERKTRFDLKKAEDRAHILEGFRIALDQLDAVIHTIRSSHKDEAGLNAELCEKFGFDEIQAKAILAMQLRRLSGLERDKIENEYQDLLTKIADYKDILANHSRVLQIIRDDLKEIAEKYGDERRTEIMDSYVDMDDEDLIPKEDVIVLLTNSGYIKRMPVDTYHAQNRGGRGIKSLTLNEEDDIDTMIAMNTHDYLMLFTDKGRVYRLKGYNVPNASRTSKGLPIVNLIQLEKDEHVTSLLGIPQENEYKYLLFVTKDGVVKRTALSEFDRINKNGKIAISLKEDDLLFFVKPTTGHDEVLLASSNGRAIHFMEDQVRVMGRSAGGVRGMQIDDGIVVGAALNTEGDTLLVVSENGYGKRSKISDYRMTSRGKKGVTTMNITEKTGQLKVARAVRGDEDAMIVSSSGIMIRIAVKDIGIYSRNTQGVRLIHLTEDAKVMRMTLVDHEEEEE</sequence>
<dbReference type="FunFam" id="3.30.1360.40:FF:000002">
    <property type="entry name" value="DNA gyrase subunit A"/>
    <property type="match status" value="1"/>
</dbReference>
<dbReference type="InterPro" id="IPR013760">
    <property type="entry name" value="Topo_IIA-like_dom_sf"/>
</dbReference>
<dbReference type="CDD" id="cd00187">
    <property type="entry name" value="TOP4c"/>
    <property type="match status" value="1"/>
</dbReference>
<dbReference type="PANTHER" id="PTHR43493:SF5">
    <property type="entry name" value="DNA GYRASE SUBUNIT A, CHLOROPLASTIC_MITOCHONDRIAL"/>
    <property type="match status" value="1"/>
</dbReference>
<evidence type="ECO:0000256" key="4">
    <source>
        <dbReference type="ARBA" id="ARBA00022840"/>
    </source>
</evidence>
<keyword evidence="3 9" id="KW-0547">Nucleotide-binding</keyword>
<dbReference type="GO" id="GO:0009330">
    <property type="term" value="C:DNA topoisomerase type II (double strand cut, ATP-hydrolyzing) complex"/>
    <property type="evidence" value="ECO:0007669"/>
    <property type="project" value="TreeGrafter"/>
</dbReference>
<dbReference type="InterPro" id="IPR035516">
    <property type="entry name" value="Gyrase/topoIV_suA_C"/>
</dbReference>
<dbReference type="FunFam" id="3.90.199.10:FF:000001">
    <property type="entry name" value="DNA gyrase subunit A"/>
    <property type="match status" value="1"/>
</dbReference>
<dbReference type="Pfam" id="PF00521">
    <property type="entry name" value="DNA_topoisoIV"/>
    <property type="match status" value="1"/>
</dbReference>
<evidence type="ECO:0000313" key="13">
    <source>
        <dbReference type="Proteomes" id="UP000276568"/>
    </source>
</evidence>
<comment type="subunit">
    <text evidence="9">Heterotetramer, composed of two GyrA and two GyrB chains. In the heterotetramer, GyrA contains the active site tyrosine that forms a transient covalent intermediate with DNA, while GyrB binds cofactors and catalyzes ATP hydrolysis.</text>
</comment>
<dbReference type="Gene3D" id="1.10.268.10">
    <property type="entry name" value="Topoisomerase, domain 3"/>
    <property type="match status" value="1"/>
</dbReference>
<organism evidence="12 13">
    <name type="scientific">Absicoccus porci</name>
    <dbReference type="NCBI Taxonomy" id="2486576"/>
    <lineage>
        <taxon>Bacteria</taxon>
        <taxon>Bacillati</taxon>
        <taxon>Bacillota</taxon>
        <taxon>Erysipelotrichia</taxon>
        <taxon>Erysipelotrichales</taxon>
        <taxon>Erysipelotrichaceae</taxon>
        <taxon>Absicoccus</taxon>
    </lineage>
</organism>
<dbReference type="OrthoDB" id="9806486at2"/>
<dbReference type="GO" id="GO:0005694">
    <property type="term" value="C:chromosome"/>
    <property type="evidence" value="ECO:0007669"/>
    <property type="project" value="InterPro"/>
</dbReference>
<dbReference type="GO" id="GO:0006261">
    <property type="term" value="P:DNA-templated DNA replication"/>
    <property type="evidence" value="ECO:0007669"/>
    <property type="project" value="UniProtKB-UniRule"/>
</dbReference>
<evidence type="ECO:0000256" key="9">
    <source>
        <dbReference type="HAMAP-Rule" id="MF_01897"/>
    </source>
</evidence>
<dbReference type="GO" id="GO:0003677">
    <property type="term" value="F:DNA binding"/>
    <property type="evidence" value="ECO:0007669"/>
    <property type="project" value="UniProtKB-UniRule"/>
</dbReference>
<dbReference type="GO" id="GO:0034335">
    <property type="term" value="F:DNA negative supercoiling activity"/>
    <property type="evidence" value="ECO:0007669"/>
    <property type="project" value="UniProtKB-ARBA"/>
</dbReference>
<dbReference type="RefSeq" id="WP_128520473.1">
    <property type="nucleotide sequence ID" value="NZ_JALFCT010000010.1"/>
</dbReference>
<evidence type="ECO:0000256" key="2">
    <source>
        <dbReference type="ARBA" id="ARBA00008263"/>
    </source>
</evidence>
<feature type="active site" description="O-(5'-phospho-DNA)-tyrosine intermediate" evidence="9 10">
    <location>
        <position position="137"/>
    </location>
</feature>
<dbReference type="EMBL" id="RJQC01000002">
    <property type="protein sequence ID" value="RNM30562.1"/>
    <property type="molecule type" value="Genomic_DNA"/>
</dbReference>
<evidence type="ECO:0000256" key="8">
    <source>
        <dbReference type="ARBA" id="ARBA00063644"/>
    </source>
</evidence>
<keyword evidence="9" id="KW-0963">Cytoplasm</keyword>
<name>A0A3N0I2K6_9FIRM</name>
<evidence type="ECO:0000313" key="12">
    <source>
        <dbReference type="EMBL" id="RNM30562.1"/>
    </source>
</evidence>
<dbReference type="SUPFAM" id="SSF56719">
    <property type="entry name" value="Type II DNA topoisomerase"/>
    <property type="match status" value="1"/>
</dbReference>
<dbReference type="PANTHER" id="PTHR43493">
    <property type="entry name" value="DNA GYRASE/TOPOISOMERASE SUBUNIT A"/>
    <property type="match status" value="1"/>
</dbReference>
<proteinExistence type="inferred from homology"/>
<comment type="miscellaneous">
    <text evidence="9">Few gyrases are as efficient as E.coli at forming negative supercoils. Not all organisms have 2 type II topoisomerases; in organisms with a single type II topoisomerase this enzyme also has to decatenate newly replicated chromosomes.</text>
</comment>
<evidence type="ECO:0000256" key="3">
    <source>
        <dbReference type="ARBA" id="ARBA00022741"/>
    </source>
</evidence>
<comment type="function">
    <text evidence="9">A type II topoisomerase that negatively supercoils closed circular double-stranded (ds) DNA in an ATP-dependent manner to modulate DNA topology and maintain chromosomes in an underwound state. Negative supercoiling favors strand separation, and DNA replication, transcription, recombination and repair, all of which involve strand separation. Also able to catalyze the interconversion of other topological isomers of dsDNA rings, including catenanes and knotted rings. Type II topoisomerases break and join 2 DNA strands simultaneously in an ATP-dependent manner.</text>
</comment>
<dbReference type="PROSITE" id="PS52040">
    <property type="entry name" value="TOPO_IIA"/>
    <property type="match status" value="1"/>
</dbReference>
<dbReference type="NCBIfam" id="NF004044">
    <property type="entry name" value="PRK05561.1"/>
    <property type="match status" value="1"/>
</dbReference>
<dbReference type="FunFam" id="2.120.10.90:FF:000005">
    <property type="entry name" value="DNA topoisomerase 4 subunit A"/>
    <property type="match status" value="1"/>
</dbReference>
<keyword evidence="6 9" id="KW-0238">DNA-binding</keyword>
<dbReference type="InterPro" id="IPR013758">
    <property type="entry name" value="Topo_IIA_A/C_ab"/>
</dbReference>
<dbReference type="SMART" id="SM00434">
    <property type="entry name" value="TOP4c"/>
    <property type="match status" value="1"/>
</dbReference>
<dbReference type="InterPro" id="IPR013757">
    <property type="entry name" value="Topo_IIA_A_a_sf"/>
</dbReference>
<keyword evidence="4 9" id="KW-0067">ATP-binding</keyword>
<comment type="subunit">
    <text evidence="8">Heterotetramer composed of ParC and ParE.</text>
</comment>
<comment type="catalytic activity">
    <reaction evidence="1 9 10">
        <text>ATP-dependent breakage, passage and rejoining of double-stranded DNA.</text>
        <dbReference type="EC" id="5.6.2.2"/>
    </reaction>
</comment>
<dbReference type="Gene3D" id="2.120.10.90">
    <property type="entry name" value="DNA gyrase/topoisomerase IV, subunit A, C-terminal"/>
    <property type="match status" value="1"/>
</dbReference>
<dbReference type="EC" id="5.6.2.2" evidence="9"/>
<keyword evidence="7 9" id="KW-0413">Isomerase</keyword>
<evidence type="ECO:0000256" key="5">
    <source>
        <dbReference type="ARBA" id="ARBA00023029"/>
    </source>
</evidence>
<dbReference type="InterPro" id="IPR005743">
    <property type="entry name" value="GyrA"/>
</dbReference>
<evidence type="ECO:0000256" key="6">
    <source>
        <dbReference type="ARBA" id="ARBA00023125"/>
    </source>
</evidence>
<dbReference type="Gene3D" id="3.90.199.10">
    <property type="entry name" value="Topoisomerase II, domain 5"/>
    <property type="match status" value="1"/>
</dbReference>
<keyword evidence="5 9" id="KW-0799">Topoisomerase</keyword>
<dbReference type="AlphaFoldDB" id="A0A3N0I2K6"/>
<dbReference type="GO" id="GO:0006265">
    <property type="term" value="P:DNA topological change"/>
    <property type="evidence" value="ECO:0007669"/>
    <property type="project" value="UniProtKB-UniRule"/>
</dbReference>
<dbReference type="GO" id="GO:0005737">
    <property type="term" value="C:cytoplasm"/>
    <property type="evidence" value="ECO:0007669"/>
    <property type="project" value="UniProtKB-SubCell"/>
</dbReference>
<dbReference type="Gene3D" id="3.30.1360.40">
    <property type="match status" value="1"/>
</dbReference>
<dbReference type="InterPro" id="IPR006691">
    <property type="entry name" value="GyrA/parC_rep"/>
</dbReference>
<dbReference type="SUPFAM" id="SSF101904">
    <property type="entry name" value="GyrA/ParC C-terminal domain-like"/>
    <property type="match status" value="1"/>
</dbReference>
<gene>
    <name evidence="9 12" type="primary">gyrA</name>
    <name evidence="12" type="ORF">EDX97_07205</name>
</gene>
<reference evidence="12 13" key="1">
    <citation type="submission" date="2018-11" db="EMBL/GenBank/DDBJ databases">
        <title>Clostridium sp. nov., a member of the family Erysipelotrichaceae isolated from pig faeces.</title>
        <authorList>
            <person name="Chang Y.-H."/>
        </authorList>
    </citation>
    <scope>NUCLEOTIDE SEQUENCE [LARGE SCALE GENOMIC DNA]</scope>
    <source>
        <strain evidence="12 13">YH-panp20</strain>
    </source>
</reference>
<feature type="short sequence motif" description="GyrA-box" evidence="9">
    <location>
        <begin position="541"/>
        <end position="547"/>
    </location>
</feature>
<keyword evidence="13" id="KW-1185">Reference proteome</keyword>
<dbReference type="FunFam" id="1.10.268.10:FF:000001">
    <property type="entry name" value="DNA gyrase subunit A"/>
    <property type="match status" value="1"/>
</dbReference>
<dbReference type="Pfam" id="PF03989">
    <property type="entry name" value="DNA_gyraseA_C"/>
    <property type="match status" value="6"/>
</dbReference>
<accession>A0A3N0I2K6</accession>
<evidence type="ECO:0000256" key="10">
    <source>
        <dbReference type="PROSITE-ProRule" id="PRU01384"/>
    </source>
</evidence>